<reference evidence="2 3" key="1">
    <citation type="journal article" date="2014" name="Genome Announc.">
        <title>Complete Genome Sequence of Polychlorinated Biphenyl Degrader Comamonas testosteroni TK102 (NBRC 109938).</title>
        <authorList>
            <person name="Fukuda K."/>
            <person name="Hosoyama A."/>
            <person name="Tsuchikane K."/>
            <person name="Ohji S."/>
            <person name="Yamazoe A."/>
            <person name="Fujita N."/>
            <person name="Shintani M."/>
            <person name="Kimbara K."/>
        </authorList>
    </citation>
    <scope>NUCLEOTIDE SEQUENCE [LARGE SCALE GENOMIC DNA]</scope>
    <source>
        <strain evidence="2">TK102</strain>
    </source>
</reference>
<name>A0A076PVX8_COMTE</name>
<organism evidence="2 3">
    <name type="scientific">Comamonas testosteroni TK102</name>
    <dbReference type="NCBI Taxonomy" id="1392005"/>
    <lineage>
        <taxon>Bacteria</taxon>
        <taxon>Pseudomonadati</taxon>
        <taxon>Pseudomonadota</taxon>
        <taxon>Betaproteobacteria</taxon>
        <taxon>Burkholderiales</taxon>
        <taxon>Comamonadaceae</taxon>
        <taxon>Comamonas</taxon>
    </lineage>
</organism>
<dbReference type="GO" id="GO:0016787">
    <property type="term" value="F:hydrolase activity"/>
    <property type="evidence" value="ECO:0007669"/>
    <property type="project" value="UniProtKB-KW"/>
</dbReference>
<feature type="domain" description="Calcineurin-like phosphoesterase" evidence="1">
    <location>
        <begin position="10"/>
        <end position="239"/>
    </location>
</feature>
<dbReference type="SUPFAM" id="SSF56300">
    <property type="entry name" value="Metallo-dependent phosphatases"/>
    <property type="match status" value="1"/>
</dbReference>
<gene>
    <name evidence="2" type="ORF">O987_23932</name>
</gene>
<dbReference type="HOGENOM" id="CLU_285410_0_0_4"/>
<evidence type="ECO:0000313" key="3">
    <source>
        <dbReference type="Proteomes" id="UP000028782"/>
    </source>
</evidence>
<protein>
    <submittedName>
        <fullName evidence="2">Putative phosphohydrolase</fullName>
    </submittedName>
</protein>
<dbReference type="EMBL" id="CP006704">
    <property type="protein sequence ID" value="AIJ48866.1"/>
    <property type="molecule type" value="Genomic_DNA"/>
</dbReference>
<dbReference type="AlphaFoldDB" id="A0A076PVX8"/>
<evidence type="ECO:0000313" key="2">
    <source>
        <dbReference type="EMBL" id="AIJ48866.1"/>
    </source>
</evidence>
<dbReference type="InterPro" id="IPR004843">
    <property type="entry name" value="Calcineurin-like_PHP"/>
</dbReference>
<evidence type="ECO:0000259" key="1">
    <source>
        <dbReference type="Pfam" id="PF00149"/>
    </source>
</evidence>
<dbReference type="Gene3D" id="3.60.21.10">
    <property type="match status" value="1"/>
</dbReference>
<proteinExistence type="predicted"/>
<dbReference type="Pfam" id="PF00149">
    <property type="entry name" value="Metallophos"/>
    <property type="match status" value="1"/>
</dbReference>
<sequence length="1085" mass="122547">MWPRLKNQLFHDLKSLHNDTGPWDLVIFSGDLTQQASKEEFSELTKTLKELWAEFNKLGSNPSLFVVPGNHDLTRPSEIDPSSIVLSQWWDVVGVQEDFWKSDSSKYRKSVETWFQNYVDWYDSLTGSIPLISVNRGTLPGDVSAVFEKEGIKLGIAGLNSSWLQHRGGNLEGQLCVHPRQLMSVMSNDPDKWCAENDFNLLVTHHPAEWLHSSSLNLWEAEINPPGRFDAHLFGHMHEGISKTVSVSGGLDRLTIQAASIFGLEHFGTNRERRDHGYSVINIYKKEESPVIRVWPRKLIKRSDNSAKLCANQEWNLVDDRYCDIAINKGISSLGNIKNEEKSDILVEVDSKDVLSRLTCPVTNINAHMAVRKAERAVFLAALKEKRMAWLVADWGQGGNEFVACVKHQLLDDAGDIFYLDLHKYRTTEDILAGVPEVLGCSFEKLCRDLAENGPGFVVLDDINIDLDTENSLSHKIHSFIKVILDFCPEISVIVLSRVQPAATEIRVVELSPLDEADTAQYIIAHERGGKRFSMYDAVSRLYRHTDGNPYRIDSALKDLQIVGLQGLHELDSDVSGKSVASRDMALPLKRAIDDLAESEDEACLRAYALLKVLSIFPQGEQFSRIRRFYGARAFYPNHVSLLLDRALIDAMDVTSLEVNSLINNNGKALVVRRPIREYIIQELSEEEHRELSEKALSLYFGESSTWEIRGITPPSYLKFEDSRCELREIGNATTMVLRAAKASIDSGDKKSMRRAIALATSYAASLKQGGHYRSISSLYDDFLPLFECDLEDLDISLAREQYAESLRMIGEHERARELFIQCEPMAVSNSRKQSVLLSLALCCESLSDYSEEAVEIAKRCEKIAPKTNSALQARSIIIANDPACEIDRDEKLEKLQALAIKRKSFVVANNIALDRAASVESSSERKSILNDVASIAKKESDAYNFIRSSLKLAKISLKENGQLSREQMSECTQAYSYIYNQRIDPLFSECHEILWNSFSNSGDIENLLNLFRHSSLIWRLRENVNKEKEYIERLFPLLGQKQNEGVLNANRGLLYFLTRSLEFSTSTPEVASAKSLLKQIDIDE</sequence>
<keyword evidence="2" id="KW-0378">Hydrolase</keyword>
<accession>A0A076PVX8</accession>
<dbReference type="KEGG" id="ctes:O987_23932"/>
<dbReference type="Proteomes" id="UP000028782">
    <property type="component" value="Chromosome"/>
</dbReference>
<dbReference type="InterPro" id="IPR029052">
    <property type="entry name" value="Metallo-depent_PP-like"/>
</dbReference>